<dbReference type="EMBL" id="ACFE01000005">
    <property type="protein sequence ID" value="EEE16689.1"/>
    <property type="molecule type" value="Genomic_DNA"/>
</dbReference>
<evidence type="ECO:0000313" key="1">
    <source>
        <dbReference type="EMBL" id="EEE16689.1"/>
    </source>
</evidence>
<accession>B9CP48</accession>
<dbReference type="Proteomes" id="UP000004070">
    <property type="component" value="Unassembled WGS sequence"/>
</dbReference>
<comment type="caution">
    <text evidence="1">The sequence shown here is derived from an EMBL/GenBank/DDBJ whole genome shotgun (WGS) entry which is preliminary data.</text>
</comment>
<proteinExistence type="predicted"/>
<protein>
    <submittedName>
        <fullName evidence="1">Uncharacterized protein</fullName>
    </submittedName>
</protein>
<gene>
    <name evidence="1" type="ORF">ATORI0001_0254</name>
</gene>
<organism evidence="1 2">
    <name type="scientific">Lancefieldella rimae (strain ATCC 49626 / DSM 7090 / CCUG 31168 / NBRC 15546 / VPI D140H-11A)</name>
    <name type="common">Atopobium rimae</name>
    <dbReference type="NCBI Taxonomy" id="553184"/>
    <lineage>
        <taxon>Bacteria</taxon>
        <taxon>Bacillati</taxon>
        <taxon>Actinomycetota</taxon>
        <taxon>Coriobacteriia</taxon>
        <taxon>Coriobacteriales</taxon>
        <taxon>Atopobiaceae</taxon>
        <taxon>Lancefieldella</taxon>
    </lineage>
</organism>
<reference evidence="1 2" key="1">
    <citation type="submission" date="2009-01" db="EMBL/GenBank/DDBJ databases">
        <authorList>
            <person name="Madupu R."/>
            <person name="Sebastian Y."/>
            <person name="Durkin A.S."/>
            <person name="Torralba M."/>
            <person name="Methe B."/>
            <person name="Sutton G.G."/>
            <person name="Strausberg R.L."/>
            <person name="Nelson K.E."/>
        </authorList>
    </citation>
    <scope>NUCLEOTIDE SEQUENCE [LARGE SCALE GENOMIC DNA]</scope>
    <source>
        <strain evidence="1 2">ATCC 49626</strain>
    </source>
</reference>
<name>B9CP48_LANR4</name>
<sequence>MKPSFQNKTYKYKYGEKINLLAIQQCLQLLKNLQQDAYGASVEIFIQRS</sequence>
<dbReference type="AlphaFoldDB" id="B9CP48"/>
<evidence type="ECO:0000313" key="2">
    <source>
        <dbReference type="Proteomes" id="UP000004070"/>
    </source>
</evidence>